<sequence length="118" mass="13167">MMWRPGVDHGQKHELSDTPKTGTPHPGSALRLVSGAKQEPLRCPAAGRDAESEKTLCFYFNRRMTDDEMRHLHAVIRQAAAYSPIIDGQPSKQTSGVSEQEAAAVLRRYLLMREIDGH</sequence>
<feature type="region of interest" description="Disordered" evidence="1">
    <location>
        <begin position="1"/>
        <end position="28"/>
    </location>
</feature>
<proteinExistence type="predicted"/>
<protein>
    <submittedName>
        <fullName evidence="2">Uncharacterized protein</fullName>
    </submittedName>
</protein>
<evidence type="ECO:0000256" key="1">
    <source>
        <dbReference type="SAM" id="MobiDB-lite"/>
    </source>
</evidence>
<gene>
    <name evidence="2" type="ORF">XF8B_16750</name>
</gene>
<reference evidence="2" key="1">
    <citation type="submission" date="2020-05" db="EMBL/GenBank/DDBJ databases">
        <title>Complete genome sequence of Bradyrhizobium diazoefficiens XF8 isolated from soybean nodule.</title>
        <authorList>
            <person name="Noda R."/>
            <person name="Kakizaki K."/>
            <person name="Minamisawa K."/>
        </authorList>
    </citation>
    <scope>NUCLEOTIDE SEQUENCE</scope>
    <source>
        <strain evidence="2">XF8</strain>
    </source>
</reference>
<name>A0A810B6H1_9BRAD</name>
<feature type="compositionally biased region" description="Basic and acidic residues" evidence="1">
    <location>
        <begin position="1"/>
        <end position="17"/>
    </location>
</feature>
<dbReference type="AlphaFoldDB" id="A0A810B6H1"/>
<evidence type="ECO:0000313" key="2">
    <source>
        <dbReference type="EMBL" id="BCE71564.1"/>
    </source>
</evidence>
<dbReference type="EMBL" id="AP023097">
    <property type="protein sequence ID" value="BCE71564.1"/>
    <property type="molecule type" value="Genomic_DNA"/>
</dbReference>
<organism evidence="2">
    <name type="scientific">Bradyrhizobium diazoefficiens</name>
    <dbReference type="NCBI Taxonomy" id="1355477"/>
    <lineage>
        <taxon>Bacteria</taxon>
        <taxon>Pseudomonadati</taxon>
        <taxon>Pseudomonadota</taxon>
        <taxon>Alphaproteobacteria</taxon>
        <taxon>Hyphomicrobiales</taxon>
        <taxon>Nitrobacteraceae</taxon>
        <taxon>Bradyrhizobium</taxon>
    </lineage>
</organism>
<accession>A0A810B6H1</accession>